<sequence length="228" mass="25891">MPLPLVPIFIAFAVGAVVSGSVVSNWENIAYSLKGKKIAVLGTRRVGKTTLLKYMEKGILIERYNQTRDKNEIERTRIKLDDLDILIKKTDDVSGGEKAYGVWEKLFKEADLVLYIVRTDRLLDQDSVTEKRSENDLKHIRDWIKELGTTERKQFFIVGNHWNSDARFKNLTPDTIGDYHDKFTSLPIVQKITLLAGGAAKVKVALGSLANEQDADNLIKEIFRQVEK</sequence>
<evidence type="ECO:0000313" key="1">
    <source>
        <dbReference type="EMBL" id="MBE9141767.1"/>
    </source>
</evidence>
<dbReference type="Proteomes" id="UP000640725">
    <property type="component" value="Unassembled WGS sequence"/>
</dbReference>
<dbReference type="RefSeq" id="WP_190520084.1">
    <property type="nucleotide sequence ID" value="NZ_JADEWU010000001.1"/>
</dbReference>
<keyword evidence="2" id="KW-1185">Reference proteome</keyword>
<dbReference type="InterPro" id="IPR027417">
    <property type="entry name" value="P-loop_NTPase"/>
</dbReference>
<evidence type="ECO:0000313" key="2">
    <source>
        <dbReference type="Proteomes" id="UP000640725"/>
    </source>
</evidence>
<protein>
    <recommendedName>
        <fullName evidence="3">G domain-containing protein</fullName>
    </recommendedName>
</protein>
<proteinExistence type="predicted"/>
<dbReference type="Gene3D" id="3.40.50.300">
    <property type="entry name" value="P-loop containing nucleotide triphosphate hydrolases"/>
    <property type="match status" value="1"/>
</dbReference>
<reference evidence="1 2" key="1">
    <citation type="submission" date="2020-10" db="EMBL/GenBank/DDBJ databases">
        <authorList>
            <person name="Castelo-Branco R."/>
            <person name="Eusebio N."/>
            <person name="Adriana R."/>
            <person name="Vieira A."/>
            <person name="Brugerolle De Fraissinette N."/>
            <person name="Rezende De Castro R."/>
            <person name="Schneider M.P."/>
            <person name="Vasconcelos V."/>
            <person name="Leao P.N."/>
        </authorList>
    </citation>
    <scope>NUCLEOTIDE SEQUENCE [LARGE SCALE GENOMIC DNA]</scope>
    <source>
        <strain evidence="1 2">LEGE 06226</strain>
    </source>
</reference>
<accession>A0ABR9U5S4</accession>
<dbReference type="Pfam" id="PF08477">
    <property type="entry name" value="Roc"/>
    <property type="match status" value="1"/>
</dbReference>
<evidence type="ECO:0008006" key="3">
    <source>
        <dbReference type="Google" id="ProtNLM"/>
    </source>
</evidence>
<gene>
    <name evidence="1" type="ORF">IQ236_00840</name>
</gene>
<dbReference type="SUPFAM" id="SSF52540">
    <property type="entry name" value="P-loop containing nucleoside triphosphate hydrolases"/>
    <property type="match status" value="1"/>
</dbReference>
<organism evidence="1 2">
    <name type="scientific">Planktothrix mougeotii LEGE 06226</name>
    <dbReference type="NCBI Taxonomy" id="1828728"/>
    <lineage>
        <taxon>Bacteria</taxon>
        <taxon>Bacillati</taxon>
        <taxon>Cyanobacteriota</taxon>
        <taxon>Cyanophyceae</taxon>
        <taxon>Oscillatoriophycideae</taxon>
        <taxon>Oscillatoriales</taxon>
        <taxon>Microcoleaceae</taxon>
        <taxon>Planktothrix</taxon>
    </lineage>
</organism>
<comment type="caution">
    <text evidence="1">The sequence shown here is derived from an EMBL/GenBank/DDBJ whole genome shotgun (WGS) entry which is preliminary data.</text>
</comment>
<dbReference type="EMBL" id="JADEWU010000001">
    <property type="protein sequence ID" value="MBE9141767.1"/>
    <property type="molecule type" value="Genomic_DNA"/>
</dbReference>
<name>A0ABR9U5S4_9CYAN</name>